<protein>
    <recommendedName>
        <fullName evidence="1">Helitron helicase-like domain-containing protein</fullName>
    </recommendedName>
</protein>
<organism evidence="2 3">
    <name type="scientific">Auricularia subglabra (strain TFB-10046 / SS5)</name>
    <name type="common">White-rot fungus</name>
    <name type="synonym">Auricularia delicata (strain TFB10046)</name>
    <dbReference type="NCBI Taxonomy" id="717982"/>
    <lineage>
        <taxon>Eukaryota</taxon>
        <taxon>Fungi</taxon>
        <taxon>Dikarya</taxon>
        <taxon>Basidiomycota</taxon>
        <taxon>Agaricomycotina</taxon>
        <taxon>Agaricomycetes</taxon>
        <taxon>Auriculariales</taxon>
        <taxon>Auriculariaceae</taxon>
        <taxon>Auricularia</taxon>
    </lineage>
</organism>
<evidence type="ECO:0000313" key="3">
    <source>
        <dbReference type="Proteomes" id="UP000006514"/>
    </source>
</evidence>
<evidence type="ECO:0000259" key="1">
    <source>
        <dbReference type="Pfam" id="PF14214"/>
    </source>
</evidence>
<dbReference type="InParanoid" id="J0CV35"/>
<dbReference type="OrthoDB" id="3267861at2759"/>
<evidence type="ECO:0000313" key="2">
    <source>
        <dbReference type="EMBL" id="EJD34259.1"/>
    </source>
</evidence>
<dbReference type="KEGG" id="adl:AURDEDRAFT_76348"/>
<dbReference type="EMBL" id="JH687971">
    <property type="protein sequence ID" value="EJD34259.1"/>
    <property type="molecule type" value="Genomic_DNA"/>
</dbReference>
<dbReference type="Pfam" id="PF14214">
    <property type="entry name" value="Helitron_like_N"/>
    <property type="match status" value="1"/>
</dbReference>
<name>J0CV35_AURST</name>
<reference evidence="3" key="1">
    <citation type="journal article" date="2012" name="Science">
        <title>The Paleozoic origin of enzymatic lignin decomposition reconstructed from 31 fungal genomes.</title>
        <authorList>
            <person name="Floudas D."/>
            <person name="Binder M."/>
            <person name="Riley R."/>
            <person name="Barry K."/>
            <person name="Blanchette R.A."/>
            <person name="Henrissat B."/>
            <person name="Martinez A.T."/>
            <person name="Otillar R."/>
            <person name="Spatafora J.W."/>
            <person name="Yadav J.S."/>
            <person name="Aerts A."/>
            <person name="Benoit I."/>
            <person name="Boyd A."/>
            <person name="Carlson A."/>
            <person name="Copeland A."/>
            <person name="Coutinho P.M."/>
            <person name="de Vries R.P."/>
            <person name="Ferreira P."/>
            <person name="Findley K."/>
            <person name="Foster B."/>
            <person name="Gaskell J."/>
            <person name="Glotzer D."/>
            <person name="Gorecki P."/>
            <person name="Heitman J."/>
            <person name="Hesse C."/>
            <person name="Hori C."/>
            <person name="Igarashi K."/>
            <person name="Jurgens J.A."/>
            <person name="Kallen N."/>
            <person name="Kersten P."/>
            <person name="Kohler A."/>
            <person name="Kuees U."/>
            <person name="Kumar T.K.A."/>
            <person name="Kuo A."/>
            <person name="LaButti K."/>
            <person name="Larrondo L.F."/>
            <person name="Lindquist E."/>
            <person name="Ling A."/>
            <person name="Lombard V."/>
            <person name="Lucas S."/>
            <person name="Lundell T."/>
            <person name="Martin R."/>
            <person name="McLaughlin D.J."/>
            <person name="Morgenstern I."/>
            <person name="Morin E."/>
            <person name="Murat C."/>
            <person name="Nagy L.G."/>
            <person name="Nolan M."/>
            <person name="Ohm R.A."/>
            <person name="Patyshakuliyeva A."/>
            <person name="Rokas A."/>
            <person name="Ruiz-Duenas F.J."/>
            <person name="Sabat G."/>
            <person name="Salamov A."/>
            <person name="Samejima M."/>
            <person name="Schmutz J."/>
            <person name="Slot J.C."/>
            <person name="St John F."/>
            <person name="Stenlid J."/>
            <person name="Sun H."/>
            <person name="Sun S."/>
            <person name="Syed K."/>
            <person name="Tsang A."/>
            <person name="Wiebenga A."/>
            <person name="Young D."/>
            <person name="Pisabarro A."/>
            <person name="Eastwood D.C."/>
            <person name="Martin F."/>
            <person name="Cullen D."/>
            <person name="Grigoriev I.V."/>
            <person name="Hibbett D.S."/>
        </authorList>
    </citation>
    <scope>NUCLEOTIDE SEQUENCE [LARGE SCALE GENOMIC DNA]</scope>
    <source>
        <strain evidence="3">TFB10046</strain>
    </source>
</reference>
<feature type="non-terminal residue" evidence="2">
    <location>
        <position position="317"/>
    </location>
</feature>
<gene>
    <name evidence="2" type="ORF">AURDEDRAFT_76348</name>
</gene>
<dbReference type="InterPro" id="IPR025476">
    <property type="entry name" value="Helitron_helicase-like"/>
</dbReference>
<keyword evidence="3" id="KW-1185">Reference proteome</keyword>
<proteinExistence type="predicted"/>
<dbReference type="Proteomes" id="UP000006514">
    <property type="component" value="Unassembled WGS sequence"/>
</dbReference>
<dbReference type="eggNOG" id="ENOG502S8MM">
    <property type="taxonomic scope" value="Eukaryota"/>
</dbReference>
<dbReference type="AlphaFoldDB" id="J0CV35"/>
<feature type="domain" description="Helitron helicase-like" evidence="1">
    <location>
        <begin position="7"/>
        <end position="33"/>
    </location>
</feature>
<sequence>MANGGHGLFGKVDAYYGTVETQQRGSLHLHMLLWISGALPPQALRDTMESDSAYKLRLFSYLESVIATSMPGDRGVVKPSKAVFVKRPTGEPHPSTLRCPHPDDTNFQEQWSAQLKRLTYDSHYHQHNSGCYKNLKPSQSPFLPDGSYNPALCRMRMNGVTRPETVIDPETGSILLRRWHPDINQHNRLLTMLARGNNDVKFIGSGEGAKALTYYVTDYVTKDNLPMEDIYAALVKTVERVRDPRYQDPSFVVGKETEPTSLERGRKLLRRACNSLLASREIAAQEAAMFFEKKDSPSDHYTNVSFAPLIWGNFWRW</sequence>
<accession>J0CV35</accession>